<dbReference type="Proteomes" id="UP000606499">
    <property type="component" value="Unassembled WGS sequence"/>
</dbReference>
<evidence type="ECO:0000256" key="1">
    <source>
        <dbReference type="ARBA" id="ARBA00001964"/>
    </source>
</evidence>
<comment type="caution">
    <text evidence="5">The sequence shown here is derived from an EMBL/GenBank/DDBJ whole genome shotgun (WGS) entry which is preliminary data.</text>
</comment>
<evidence type="ECO:0000256" key="3">
    <source>
        <dbReference type="ARBA" id="ARBA00023052"/>
    </source>
</evidence>
<dbReference type="PANTHER" id="PTHR47514">
    <property type="entry name" value="TRANSKETOLASE N-TERMINAL SECTION-RELATED"/>
    <property type="match status" value="1"/>
</dbReference>
<comment type="similarity">
    <text evidence="2">Belongs to the transketolase family.</text>
</comment>
<evidence type="ECO:0000256" key="2">
    <source>
        <dbReference type="ARBA" id="ARBA00007131"/>
    </source>
</evidence>
<evidence type="ECO:0000313" key="6">
    <source>
        <dbReference type="Proteomes" id="UP000606499"/>
    </source>
</evidence>
<dbReference type="AlphaFoldDB" id="A0A923RVX4"/>
<gene>
    <name evidence="5" type="ORF">H8S45_08385</name>
</gene>
<comment type="cofactor">
    <cofactor evidence="1">
        <name>thiamine diphosphate</name>
        <dbReference type="ChEBI" id="CHEBI:58937"/>
    </cofactor>
</comment>
<evidence type="ECO:0000259" key="4">
    <source>
        <dbReference type="Pfam" id="PF00456"/>
    </source>
</evidence>
<dbReference type="Pfam" id="PF00456">
    <property type="entry name" value="Transketolase_N"/>
    <property type="match status" value="1"/>
</dbReference>
<dbReference type="EMBL" id="JACOPL010000007">
    <property type="protein sequence ID" value="MBC5725472.1"/>
    <property type="molecule type" value="Genomic_DNA"/>
</dbReference>
<dbReference type="RefSeq" id="WP_147574170.1">
    <property type="nucleotide sequence ID" value="NZ_JACOPL010000007.1"/>
</dbReference>
<dbReference type="InterPro" id="IPR029061">
    <property type="entry name" value="THDP-binding"/>
</dbReference>
<proteinExistence type="inferred from homology"/>
<dbReference type="InterPro" id="IPR005474">
    <property type="entry name" value="Transketolase_N"/>
</dbReference>
<dbReference type="PANTHER" id="PTHR47514:SF1">
    <property type="entry name" value="TRANSKETOLASE N-TERMINAL SECTION-RELATED"/>
    <property type="match status" value="1"/>
</dbReference>
<keyword evidence="6" id="KW-1185">Reference proteome</keyword>
<dbReference type="SUPFAM" id="SSF52518">
    <property type="entry name" value="Thiamin diphosphate-binding fold (THDP-binding)"/>
    <property type="match status" value="1"/>
</dbReference>
<name>A0A923RVX4_9FIRM</name>
<evidence type="ECO:0000313" key="5">
    <source>
        <dbReference type="EMBL" id="MBC5725472.1"/>
    </source>
</evidence>
<keyword evidence="3" id="KW-0786">Thiamine pyrophosphate</keyword>
<organism evidence="5 6">
    <name type="scientific">Agathobaculum faecis</name>
    <dbReference type="NCBI Taxonomy" id="2763013"/>
    <lineage>
        <taxon>Bacteria</taxon>
        <taxon>Bacillati</taxon>
        <taxon>Bacillota</taxon>
        <taxon>Clostridia</taxon>
        <taxon>Eubacteriales</taxon>
        <taxon>Butyricicoccaceae</taxon>
        <taxon>Agathobaculum</taxon>
    </lineage>
</organism>
<dbReference type="Gene3D" id="3.40.50.970">
    <property type="match status" value="1"/>
</dbReference>
<reference evidence="5" key="1">
    <citation type="submission" date="2020-08" db="EMBL/GenBank/DDBJ databases">
        <title>Genome public.</title>
        <authorList>
            <person name="Liu C."/>
            <person name="Sun Q."/>
        </authorList>
    </citation>
    <scope>NUCLEOTIDE SEQUENCE</scope>
    <source>
        <strain evidence="5">NSJ-28</strain>
    </source>
</reference>
<protein>
    <submittedName>
        <fullName evidence="5">Transketolase</fullName>
    </submittedName>
</protein>
<accession>A0A923RVX4</accession>
<feature type="domain" description="Transketolase N-terminal" evidence="4">
    <location>
        <begin position="12"/>
        <end position="269"/>
    </location>
</feature>
<dbReference type="CDD" id="cd02012">
    <property type="entry name" value="TPP_TK"/>
    <property type="match status" value="1"/>
</dbReference>
<sequence>MDMQAKKDLQKFAVSIRKETMRAIGTLGVGHVGGALSICDVLAVLYGGEMNIDPADPHKEDRDWLVCSKGHAGPAVYATLALKGFFPKEELLTLNKPGTNLPSHCDMNRTPGIDMTTGSLGQGTSSAVGIACGNRKKGLDNYTYLIIGDGESQEGQVWEAALFAAQHKLSHLIAFTDYNKCQIDGTISEVCELGDLAGKYEAFGWYAQSVDGHDVEQISEAIHKAKQQGERPSMIVLNTVKGKGVSLAEGKVGSHNMPVTREQMDQAMAELDSQLAAL</sequence>